<dbReference type="EMBL" id="CAXKWB010004657">
    <property type="protein sequence ID" value="CAL4074667.1"/>
    <property type="molecule type" value="Genomic_DNA"/>
</dbReference>
<comment type="caution">
    <text evidence="1">The sequence shown here is derived from an EMBL/GenBank/DDBJ whole genome shotgun (WGS) entry which is preliminary data.</text>
</comment>
<dbReference type="InterPro" id="IPR043502">
    <property type="entry name" value="DNA/RNA_pol_sf"/>
</dbReference>
<dbReference type="Pfam" id="PF05380">
    <property type="entry name" value="Peptidase_A17"/>
    <property type="match status" value="1"/>
</dbReference>
<proteinExistence type="predicted"/>
<evidence type="ECO:0008006" key="3">
    <source>
        <dbReference type="Google" id="ProtNLM"/>
    </source>
</evidence>
<accession>A0AAV2QB08</accession>
<evidence type="ECO:0000313" key="2">
    <source>
        <dbReference type="Proteomes" id="UP001497623"/>
    </source>
</evidence>
<sequence>MDASAKANINSISLNQALYTGPNKIADIVMCLLRFMLGKYACISDIKQAFLRIWICLQDRDALRFLIPEDISDLDSKMICYRYTSLVFGSVASPFLLAAVLEKHILDNCANNMVRKALLNNTYVDNISFSNNYEINMCNFLAESTKIMESGSFQLRQWSSNSKKLMQKAIDLNVHNEDKVVKVLGIVWDTVLDRISFSTVLKWDDTYCKRSVLAASNSMFDPLGYITPVSMQNKLFLQKLWKFDLKWDTDFSNDTALTSEWRSLLLDCDTAVQNVSMPRELKVNQDTEIHVFCDASATSYGACIYILNPSPNPDNQGDCKLVFAKGKIKPKNTVDNDNTIPKLELTAMLVGAKLVKLIQTSLSIEKHNVVFLWSDATVVLTWLSSHDIDSAYVHRRVVAIREACPGATLMHVSTHDNPADIITRPIRVKKFIINDLWWHGPPWLTSPRHQWPTQQVKYDLCPPLYNPQMIDVNVAIVEAFNTSFYYKDRSIQTLVQISMINRYSEL</sequence>
<dbReference type="Proteomes" id="UP001497623">
    <property type="component" value="Unassembled WGS sequence"/>
</dbReference>
<gene>
    <name evidence="1" type="ORF">MNOR_LOCUS9566</name>
</gene>
<dbReference type="GO" id="GO:0071897">
    <property type="term" value="P:DNA biosynthetic process"/>
    <property type="evidence" value="ECO:0007669"/>
    <property type="project" value="UniProtKB-ARBA"/>
</dbReference>
<feature type="non-terminal residue" evidence="1">
    <location>
        <position position="506"/>
    </location>
</feature>
<organism evidence="1 2">
    <name type="scientific">Meganyctiphanes norvegica</name>
    <name type="common">Northern krill</name>
    <name type="synonym">Thysanopoda norvegica</name>
    <dbReference type="NCBI Taxonomy" id="48144"/>
    <lineage>
        <taxon>Eukaryota</taxon>
        <taxon>Metazoa</taxon>
        <taxon>Ecdysozoa</taxon>
        <taxon>Arthropoda</taxon>
        <taxon>Crustacea</taxon>
        <taxon>Multicrustacea</taxon>
        <taxon>Malacostraca</taxon>
        <taxon>Eumalacostraca</taxon>
        <taxon>Eucarida</taxon>
        <taxon>Euphausiacea</taxon>
        <taxon>Euphausiidae</taxon>
        <taxon>Meganyctiphanes</taxon>
    </lineage>
</organism>
<reference evidence="1 2" key="1">
    <citation type="submission" date="2024-05" db="EMBL/GenBank/DDBJ databases">
        <authorList>
            <person name="Wallberg A."/>
        </authorList>
    </citation>
    <scope>NUCLEOTIDE SEQUENCE [LARGE SCALE GENOMIC DNA]</scope>
</reference>
<protein>
    <recommendedName>
        <fullName evidence="3">Reverse transcriptase domain-containing protein</fullName>
    </recommendedName>
</protein>
<name>A0AAV2QB08_MEGNR</name>
<dbReference type="AlphaFoldDB" id="A0AAV2QB08"/>
<evidence type="ECO:0000313" key="1">
    <source>
        <dbReference type="EMBL" id="CAL4074667.1"/>
    </source>
</evidence>
<dbReference type="SUPFAM" id="SSF56672">
    <property type="entry name" value="DNA/RNA polymerases"/>
    <property type="match status" value="1"/>
</dbReference>
<dbReference type="PANTHER" id="PTHR47331">
    <property type="entry name" value="PHD-TYPE DOMAIN-CONTAINING PROTEIN"/>
    <property type="match status" value="1"/>
</dbReference>
<dbReference type="InterPro" id="IPR008042">
    <property type="entry name" value="Retrotrans_Pao"/>
</dbReference>
<keyword evidence="2" id="KW-1185">Reference proteome</keyword>